<dbReference type="SUPFAM" id="SSF52833">
    <property type="entry name" value="Thioredoxin-like"/>
    <property type="match status" value="2"/>
</dbReference>
<feature type="domain" description="Thioredoxin" evidence="5">
    <location>
        <begin position="17"/>
        <end position="139"/>
    </location>
</feature>
<dbReference type="CDD" id="cd02961">
    <property type="entry name" value="PDI_a_family"/>
    <property type="match status" value="1"/>
</dbReference>
<evidence type="ECO:0000256" key="4">
    <source>
        <dbReference type="SAM" id="SignalP"/>
    </source>
</evidence>
<keyword evidence="3" id="KW-0812">Transmembrane</keyword>
<dbReference type="Proteomes" id="UP000383932">
    <property type="component" value="Unassembled WGS sequence"/>
</dbReference>
<sequence length="579" mass="64254">MRIMVQQTVFSLYLYCVALAATLAPTVLGDIGDGRHLTQADFESSIGKGLIEFYSPYCPHCKRFAPTWEKVSAAKAPLADLSGFAMAQVNCIAQGDLCNACGVTGYPHVMLYQNGKKIKDYAGDRTYDNLSSFIDQHVAEYVQSTTSQSTISSGSANLNPNGVVLPLSSNIFEKTLAEGPTFVKFYAPWCGHCKKLAPVWAELAAKTKGRVNIAEVNCEEHGALCRSQGVDGYPMLFFYNTGQKVDFRGGRKIEPLEQFVLRAVAPGVQPITPSEIDAALQKESVFFLALYTYSTPQSLLDSIDEAAKPLLGTPVIYKSRHPELFDRFSIDPSSAPVLLVVKDHEVKPFATLPISAQTTAPILSAFFQHHRIPTLQQLTAENFPDVMKHPAKPLVVLAAFDMERMSKTELGRSVEKLTSIAKQWQASAGRLTDTRPTIFVWMDGERWGKWLKSMYGIKRDNMPSVVIVDHSRLLYYDTDSGKAPLRLDHDSIFAAVESAYLGLLRAKHSENFVERTMRSLNNRVEYVGSTLWAHPFIAGGIVVGFLAGTLWMVRRLIDDDTPVGSYQSTHQWKPSHRLD</sequence>
<dbReference type="Pfam" id="PF13848">
    <property type="entry name" value="Thioredoxin_6"/>
    <property type="match status" value="1"/>
</dbReference>
<dbReference type="InterPro" id="IPR017937">
    <property type="entry name" value="Thioredoxin_CS"/>
</dbReference>
<reference evidence="6 7" key="1">
    <citation type="journal article" date="2019" name="Fungal Biol. Biotechnol.">
        <title>Draft genome sequence of fastidious pathogen Ceratobasidium theobromae, which causes vascular-streak dieback in Theobroma cacao.</title>
        <authorList>
            <person name="Ali S.S."/>
            <person name="Asman A."/>
            <person name="Shao J."/>
            <person name="Firmansyah A.P."/>
            <person name="Susilo A.W."/>
            <person name="Rosmana A."/>
            <person name="McMahon P."/>
            <person name="Junaid M."/>
            <person name="Guest D."/>
            <person name="Kheng T.Y."/>
            <person name="Meinhardt L.W."/>
            <person name="Bailey B.A."/>
        </authorList>
    </citation>
    <scope>NUCLEOTIDE SEQUENCE [LARGE SCALE GENOMIC DNA]</scope>
    <source>
        <strain evidence="6 7">CT2</strain>
    </source>
</reference>
<feature type="chain" id="PRO_5024434686" evidence="4">
    <location>
        <begin position="30"/>
        <end position="579"/>
    </location>
</feature>
<protein>
    <submittedName>
        <fullName evidence="6">Protein disulfide isomerase</fullName>
    </submittedName>
</protein>
<dbReference type="PROSITE" id="PS51352">
    <property type="entry name" value="THIOREDOXIN_2"/>
    <property type="match status" value="2"/>
</dbReference>
<keyword evidence="2 4" id="KW-0732">Signal</keyword>
<comment type="similarity">
    <text evidence="1">Belongs to the protein disulfide isomerase family.</text>
</comment>
<dbReference type="InterPro" id="IPR013766">
    <property type="entry name" value="Thioredoxin_domain"/>
</dbReference>
<dbReference type="OrthoDB" id="72053at2759"/>
<dbReference type="PROSITE" id="PS00194">
    <property type="entry name" value="THIOREDOXIN_1"/>
    <property type="match status" value="2"/>
</dbReference>
<keyword evidence="7" id="KW-1185">Reference proteome</keyword>
<feature type="transmembrane region" description="Helical" evidence="3">
    <location>
        <begin position="531"/>
        <end position="553"/>
    </location>
</feature>
<dbReference type="PANTHER" id="PTHR45672:SF3">
    <property type="entry name" value="THIOREDOXIN DOMAIN-CONTAINING PROTEIN 5"/>
    <property type="match status" value="1"/>
</dbReference>
<dbReference type="Pfam" id="PF00085">
    <property type="entry name" value="Thioredoxin"/>
    <property type="match status" value="2"/>
</dbReference>
<evidence type="ECO:0000313" key="7">
    <source>
        <dbReference type="Proteomes" id="UP000383932"/>
    </source>
</evidence>
<gene>
    <name evidence="6" type="ORF">CTheo_3810</name>
</gene>
<feature type="signal peptide" evidence="4">
    <location>
        <begin position="1"/>
        <end position="29"/>
    </location>
</feature>
<dbReference type="GO" id="GO:0003756">
    <property type="term" value="F:protein disulfide isomerase activity"/>
    <property type="evidence" value="ECO:0007669"/>
    <property type="project" value="TreeGrafter"/>
</dbReference>
<name>A0A5N5QLS6_9AGAM</name>
<evidence type="ECO:0000256" key="3">
    <source>
        <dbReference type="SAM" id="Phobius"/>
    </source>
</evidence>
<keyword evidence="3" id="KW-1133">Transmembrane helix</keyword>
<keyword evidence="3" id="KW-0472">Membrane</keyword>
<keyword evidence="6" id="KW-0413">Isomerase</keyword>
<comment type="caution">
    <text evidence="6">The sequence shown here is derived from an EMBL/GenBank/DDBJ whole genome shotgun (WGS) entry which is preliminary data.</text>
</comment>
<evidence type="ECO:0000256" key="1">
    <source>
        <dbReference type="ARBA" id="ARBA00006347"/>
    </source>
</evidence>
<dbReference type="Gene3D" id="3.40.30.10">
    <property type="entry name" value="Glutaredoxin"/>
    <property type="match status" value="3"/>
</dbReference>
<feature type="domain" description="Thioredoxin" evidence="5">
    <location>
        <begin position="145"/>
        <end position="265"/>
    </location>
</feature>
<dbReference type="InterPro" id="IPR036249">
    <property type="entry name" value="Thioredoxin-like_sf"/>
</dbReference>
<dbReference type="GO" id="GO:0005783">
    <property type="term" value="C:endoplasmic reticulum"/>
    <property type="evidence" value="ECO:0007669"/>
    <property type="project" value="TreeGrafter"/>
</dbReference>
<proteinExistence type="inferred from homology"/>
<evidence type="ECO:0000256" key="2">
    <source>
        <dbReference type="ARBA" id="ARBA00022729"/>
    </source>
</evidence>
<organism evidence="6 7">
    <name type="scientific">Ceratobasidium theobromae</name>
    <dbReference type="NCBI Taxonomy" id="1582974"/>
    <lineage>
        <taxon>Eukaryota</taxon>
        <taxon>Fungi</taxon>
        <taxon>Dikarya</taxon>
        <taxon>Basidiomycota</taxon>
        <taxon>Agaricomycotina</taxon>
        <taxon>Agaricomycetes</taxon>
        <taxon>Cantharellales</taxon>
        <taxon>Ceratobasidiaceae</taxon>
        <taxon>Ceratobasidium</taxon>
    </lineage>
</organism>
<evidence type="ECO:0000313" key="6">
    <source>
        <dbReference type="EMBL" id="KAB5592742.1"/>
    </source>
</evidence>
<evidence type="ECO:0000259" key="5">
    <source>
        <dbReference type="PROSITE" id="PS51352"/>
    </source>
</evidence>
<accession>A0A5N5QLS6</accession>
<dbReference type="InterPro" id="IPR051063">
    <property type="entry name" value="PDI"/>
</dbReference>
<dbReference type="EMBL" id="SSOP01000055">
    <property type="protein sequence ID" value="KAB5592742.1"/>
    <property type="molecule type" value="Genomic_DNA"/>
</dbReference>
<dbReference type="AlphaFoldDB" id="A0A5N5QLS6"/>
<dbReference type="GO" id="GO:0006457">
    <property type="term" value="P:protein folding"/>
    <property type="evidence" value="ECO:0007669"/>
    <property type="project" value="TreeGrafter"/>
</dbReference>
<dbReference type="PANTHER" id="PTHR45672">
    <property type="entry name" value="PROTEIN DISULFIDE-ISOMERASE C17H9.14C-RELATED"/>
    <property type="match status" value="1"/>
</dbReference>